<accession>A0A242MDH1</accession>
<sequence>MRIESIRRLARVRHRLLLMQLQTSVLRLFAALTFVFFCFPDKKFWVAGGHPRVNLVSVVRRLAGGLHRWIVCCVPCKTGAAKGAG</sequence>
<protein>
    <submittedName>
        <fullName evidence="1">Uncharacterized protein</fullName>
    </submittedName>
</protein>
<dbReference type="Proteomes" id="UP000195221">
    <property type="component" value="Unassembled WGS sequence"/>
</dbReference>
<organism evidence="1 2">
    <name type="scientific">Caballeronia sordidicola</name>
    <name type="common">Burkholderia sordidicola</name>
    <dbReference type="NCBI Taxonomy" id="196367"/>
    <lineage>
        <taxon>Bacteria</taxon>
        <taxon>Pseudomonadati</taxon>
        <taxon>Pseudomonadota</taxon>
        <taxon>Betaproteobacteria</taxon>
        <taxon>Burkholderiales</taxon>
        <taxon>Burkholderiaceae</taxon>
        <taxon>Caballeronia</taxon>
    </lineage>
</organism>
<proteinExistence type="predicted"/>
<comment type="caution">
    <text evidence="1">The sequence shown here is derived from an EMBL/GenBank/DDBJ whole genome shotgun (WGS) entry which is preliminary data.</text>
</comment>
<dbReference type="AlphaFoldDB" id="A0A242MDH1"/>
<name>A0A242MDH1_CABSO</name>
<evidence type="ECO:0000313" key="2">
    <source>
        <dbReference type="Proteomes" id="UP000195221"/>
    </source>
</evidence>
<evidence type="ECO:0000313" key="1">
    <source>
        <dbReference type="EMBL" id="OTP69344.1"/>
    </source>
</evidence>
<gene>
    <name evidence="1" type="ORF">PAMC26577_30365</name>
</gene>
<dbReference type="EMBL" id="NBTZ01000115">
    <property type="protein sequence ID" value="OTP69344.1"/>
    <property type="molecule type" value="Genomic_DNA"/>
</dbReference>
<reference evidence="1 2" key="1">
    <citation type="submission" date="2017-03" db="EMBL/GenBank/DDBJ databases">
        <title>Genome analysis of strain PAMC 26577.</title>
        <authorList>
            <person name="Oh H.-M."/>
            <person name="Yang J.-A."/>
        </authorList>
    </citation>
    <scope>NUCLEOTIDE SEQUENCE [LARGE SCALE GENOMIC DNA]</scope>
    <source>
        <strain evidence="1 2">PAMC 26577</strain>
    </source>
</reference>